<dbReference type="GO" id="GO:0010027">
    <property type="term" value="P:thylakoid membrane organization"/>
    <property type="evidence" value="ECO:0007669"/>
    <property type="project" value="TreeGrafter"/>
</dbReference>
<feature type="compositionally biased region" description="Basic and acidic residues" evidence="7">
    <location>
        <begin position="398"/>
        <end position="422"/>
    </location>
</feature>
<evidence type="ECO:0000313" key="10">
    <source>
        <dbReference type="EMBL" id="KAF5183861.1"/>
    </source>
</evidence>
<dbReference type="AlphaFoldDB" id="A0A7J6VGM5"/>
<dbReference type="OrthoDB" id="2148490at2759"/>
<keyword evidence="4 8" id="KW-1133">Transmembrane helix</keyword>
<evidence type="ECO:0000256" key="7">
    <source>
        <dbReference type="SAM" id="MobiDB-lite"/>
    </source>
</evidence>
<dbReference type="GO" id="GO:0032977">
    <property type="term" value="F:membrane insertase activity"/>
    <property type="evidence" value="ECO:0007669"/>
    <property type="project" value="InterPro"/>
</dbReference>
<dbReference type="GO" id="GO:0009535">
    <property type="term" value="C:chloroplast thylakoid membrane"/>
    <property type="evidence" value="ECO:0007669"/>
    <property type="project" value="TreeGrafter"/>
</dbReference>
<keyword evidence="3 6" id="KW-0812">Transmembrane</keyword>
<dbReference type="PANTHER" id="PTHR12428:SF14">
    <property type="entry name" value="ALBINO3-LIKE PROTEIN 1, CHLOROPLASTIC"/>
    <property type="match status" value="1"/>
</dbReference>
<keyword evidence="11" id="KW-1185">Reference proteome</keyword>
<evidence type="ECO:0000256" key="4">
    <source>
        <dbReference type="ARBA" id="ARBA00022989"/>
    </source>
</evidence>
<comment type="subcellular location">
    <subcellularLocation>
        <location evidence="1 6">Membrane</location>
        <topology evidence="1 6">Multi-pass membrane protein</topology>
    </subcellularLocation>
</comment>
<evidence type="ECO:0000259" key="9">
    <source>
        <dbReference type="Pfam" id="PF02096"/>
    </source>
</evidence>
<evidence type="ECO:0000256" key="1">
    <source>
        <dbReference type="ARBA" id="ARBA00004141"/>
    </source>
</evidence>
<feature type="transmembrane region" description="Helical" evidence="8">
    <location>
        <begin position="314"/>
        <end position="334"/>
    </location>
</feature>
<dbReference type="CDD" id="cd20070">
    <property type="entry name" value="5TM_YidC_Alb3"/>
    <property type="match status" value="1"/>
</dbReference>
<feature type="compositionally biased region" description="Low complexity" evidence="7">
    <location>
        <begin position="513"/>
        <end position="531"/>
    </location>
</feature>
<comment type="similarity">
    <text evidence="6">Belongs to the OXA1/ALB3/YidC family.</text>
</comment>
<evidence type="ECO:0000313" key="11">
    <source>
        <dbReference type="Proteomes" id="UP000554482"/>
    </source>
</evidence>
<dbReference type="GO" id="GO:0051205">
    <property type="term" value="P:protein insertion into membrane"/>
    <property type="evidence" value="ECO:0007669"/>
    <property type="project" value="TreeGrafter"/>
</dbReference>
<feature type="transmembrane region" description="Helical" evidence="8">
    <location>
        <begin position="133"/>
        <end position="154"/>
    </location>
</feature>
<name>A0A7J6VGM5_THATH</name>
<evidence type="ECO:0000256" key="6">
    <source>
        <dbReference type="RuleBase" id="RU003945"/>
    </source>
</evidence>
<feature type="compositionally biased region" description="Basic and acidic residues" evidence="7">
    <location>
        <begin position="533"/>
        <end position="547"/>
    </location>
</feature>
<proteinExistence type="inferred from homology"/>
<reference evidence="10 11" key="1">
    <citation type="submission" date="2020-06" db="EMBL/GenBank/DDBJ databases">
        <title>Transcriptomic and genomic resources for Thalictrum thalictroides and T. hernandezii: Facilitating candidate gene discovery in an emerging model plant lineage.</title>
        <authorList>
            <person name="Arias T."/>
            <person name="Riano-Pachon D.M."/>
            <person name="Di Stilio V.S."/>
        </authorList>
    </citation>
    <scope>NUCLEOTIDE SEQUENCE [LARGE SCALE GENOMIC DNA]</scope>
    <source>
        <strain evidence="11">cv. WT478/WT964</strain>
        <tissue evidence="10">Leaves</tissue>
    </source>
</reference>
<evidence type="ECO:0000256" key="3">
    <source>
        <dbReference type="ARBA" id="ARBA00022692"/>
    </source>
</evidence>
<feature type="compositionally biased region" description="Basic and acidic residues" evidence="7">
    <location>
        <begin position="432"/>
        <end position="446"/>
    </location>
</feature>
<keyword evidence="5 8" id="KW-0472">Membrane</keyword>
<dbReference type="InterPro" id="IPR028055">
    <property type="entry name" value="YidC/Oxa/ALB_C"/>
</dbReference>
<gene>
    <name evidence="10" type="ORF">FRX31_026548</name>
</gene>
<dbReference type="PANTHER" id="PTHR12428">
    <property type="entry name" value="OXA1"/>
    <property type="match status" value="1"/>
</dbReference>
<dbReference type="InterPro" id="IPR001708">
    <property type="entry name" value="YidC/ALB3/OXA1/COX18"/>
</dbReference>
<feature type="transmembrane region" description="Helical" evidence="8">
    <location>
        <begin position="201"/>
        <end position="221"/>
    </location>
</feature>
<accession>A0A7J6VGM5</accession>
<dbReference type="InterPro" id="IPR047196">
    <property type="entry name" value="YidC_ALB_C"/>
</dbReference>
<sequence>MANFLSLQPHSLLQSPINNSSPIRTCSNSLSLTRKSNFFTYNKPSLRHSIGVIRFSLKPPSSFPDLDGADAFIQHLFSKTESLLYTLADAAVSVSSSTDGVKENGDWFTGITNIMEIVLKVLKDGLSSLNVPYSYGFAIILLTVLVKAATFPLTKKQVESAMAMRSLQPQLKAIQQQYAGDQERIQLETARLYKIAGVNPLAGCLPTVATIPVWIGLYRALSNVANEGLLTEGFFWIPSLAGPTTVAARQNGSGISWLFPFVDGHPPLGWSDTLAYLVLPLLLIVSQYISVQIIQSSQSNDPNMKTSQALTKVLPLMIGYFALSVPSGLSLYWFTNNILSTAQQIWLQKLGGAKTPVMKFTDTSIKEVEQLLQESATKINSTKVVETKIDNSSGGPRPGDRFKQLKEQEARKKQQREEEKRKLTAKVTEATNNEKNKELESGKTDNEVTLAESVTDTHSAGVNGEHSIQSPSEKNNKMSVPKSENGGFASTSGADEKEEFLLHKKLDEDDTTETCSTATTTTSVSGVGSSDISGREQVEQSSKRDKN</sequence>
<feature type="compositionally biased region" description="Polar residues" evidence="7">
    <location>
        <begin position="452"/>
        <end position="473"/>
    </location>
</feature>
<dbReference type="GO" id="GO:0072598">
    <property type="term" value="P:protein localization to chloroplast"/>
    <property type="evidence" value="ECO:0007669"/>
    <property type="project" value="TreeGrafter"/>
</dbReference>
<organism evidence="10 11">
    <name type="scientific">Thalictrum thalictroides</name>
    <name type="common">Rue-anemone</name>
    <name type="synonym">Anemone thalictroides</name>
    <dbReference type="NCBI Taxonomy" id="46969"/>
    <lineage>
        <taxon>Eukaryota</taxon>
        <taxon>Viridiplantae</taxon>
        <taxon>Streptophyta</taxon>
        <taxon>Embryophyta</taxon>
        <taxon>Tracheophyta</taxon>
        <taxon>Spermatophyta</taxon>
        <taxon>Magnoliopsida</taxon>
        <taxon>Ranunculales</taxon>
        <taxon>Ranunculaceae</taxon>
        <taxon>Thalictroideae</taxon>
        <taxon>Thalictrum</taxon>
    </lineage>
</organism>
<feature type="transmembrane region" description="Helical" evidence="8">
    <location>
        <begin position="274"/>
        <end position="294"/>
    </location>
</feature>
<evidence type="ECO:0000256" key="2">
    <source>
        <dbReference type="ARBA" id="ARBA00010583"/>
    </source>
</evidence>
<evidence type="ECO:0000256" key="5">
    <source>
        <dbReference type="ARBA" id="ARBA00023136"/>
    </source>
</evidence>
<dbReference type="Pfam" id="PF02096">
    <property type="entry name" value="60KD_IMP"/>
    <property type="match status" value="1"/>
</dbReference>
<dbReference type="EMBL" id="JABWDY010032866">
    <property type="protein sequence ID" value="KAF5183861.1"/>
    <property type="molecule type" value="Genomic_DNA"/>
</dbReference>
<dbReference type="Proteomes" id="UP000554482">
    <property type="component" value="Unassembled WGS sequence"/>
</dbReference>
<feature type="compositionally biased region" description="Polar residues" evidence="7">
    <location>
        <begin position="385"/>
        <end position="394"/>
    </location>
</feature>
<dbReference type="NCBIfam" id="TIGR03592">
    <property type="entry name" value="yidC_oxa1_cterm"/>
    <property type="match status" value="1"/>
</dbReference>
<feature type="region of interest" description="Disordered" evidence="7">
    <location>
        <begin position="385"/>
        <end position="547"/>
    </location>
</feature>
<protein>
    <submittedName>
        <fullName evidence="10">Membrane protein insertase yidc</fullName>
    </submittedName>
</protein>
<comment type="caution">
    <text evidence="10">The sequence shown here is derived from an EMBL/GenBank/DDBJ whole genome shotgun (WGS) entry which is preliminary data.</text>
</comment>
<evidence type="ECO:0000256" key="8">
    <source>
        <dbReference type="SAM" id="Phobius"/>
    </source>
</evidence>
<comment type="similarity">
    <text evidence="2">Belongs to the OXA1/ALB3/YidC (TC 2.A.9.2) family.</text>
</comment>
<feature type="domain" description="Membrane insertase YidC/Oxa/ALB C-terminal" evidence="9">
    <location>
        <begin position="135"/>
        <end position="349"/>
    </location>
</feature>